<gene>
    <name evidence="5" type="primary">recX</name>
    <name evidence="9" type="ORF">C8N29_11410</name>
</gene>
<dbReference type="InterPro" id="IPR053926">
    <property type="entry name" value="RecX_HTH_1st"/>
</dbReference>
<evidence type="ECO:0000313" key="9">
    <source>
        <dbReference type="EMBL" id="PTQ88152.1"/>
    </source>
</evidence>
<evidence type="ECO:0000256" key="4">
    <source>
        <dbReference type="ARBA" id="ARBA00022490"/>
    </source>
</evidence>
<name>A0A2T5IW70_9GAMM</name>
<dbReference type="Gene3D" id="1.10.10.10">
    <property type="entry name" value="Winged helix-like DNA-binding domain superfamily/Winged helix DNA-binding domain"/>
    <property type="match status" value="3"/>
</dbReference>
<feature type="domain" description="RecX second three-helical" evidence="6">
    <location>
        <begin position="57"/>
        <end position="88"/>
    </location>
</feature>
<evidence type="ECO:0000256" key="2">
    <source>
        <dbReference type="ARBA" id="ARBA00009695"/>
    </source>
</evidence>
<accession>A0A2T5IW70</accession>
<feature type="domain" description="RecX first three-helical" evidence="8">
    <location>
        <begin position="12"/>
        <end position="50"/>
    </location>
</feature>
<dbReference type="EMBL" id="QAON01000014">
    <property type="protein sequence ID" value="PTQ88152.1"/>
    <property type="molecule type" value="Genomic_DNA"/>
</dbReference>
<protein>
    <recommendedName>
        <fullName evidence="3 5">Regulatory protein RecX</fullName>
    </recommendedName>
</protein>
<dbReference type="AlphaFoldDB" id="A0A2T5IW70"/>
<organism evidence="9 10">
    <name type="scientific">Agitococcus lubricus</name>
    <dbReference type="NCBI Taxonomy" id="1077255"/>
    <lineage>
        <taxon>Bacteria</taxon>
        <taxon>Pseudomonadati</taxon>
        <taxon>Pseudomonadota</taxon>
        <taxon>Gammaproteobacteria</taxon>
        <taxon>Moraxellales</taxon>
        <taxon>Moraxellaceae</taxon>
        <taxon>Agitococcus</taxon>
    </lineage>
</organism>
<dbReference type="RefSeq" id="WP_107866456.1">
    <property type="nucleotide sequence ID" value="NZ_QAON01000014.1"/>
</dbReference>
<evidence type="ECO:0000259" key="7">
    <source>
        <dbReference type="Pfam" id="PF21981"/>
    </source>
</evidence>
<sequence>MSTSELSHATLRSKALAMLTRREHSRYELQQKLLELGASPEQVTTILQELVQQSWQSDERFCELLVRSYVHKGHGEISIRQELKRRGILTADIINTQLANYDWYALAQQVRSKKFGLALPTERQEQAKQCRFLQYRGFNSEQIWYALKHSSDIDSV</sequence>
<dbReference type="InterPro" id="IPR003783">
    <property type="entry name" value="Regulatory_RecX"/>
</dbReference>
<reference evidence="9 10" key="1">
    <citation type="submission" date="2018-04" db="EMBL/GenBank/DDBJ databases">
        <title>Genomic Encyclopedia of Archaeal and Bacterial Type Strains, Phase II (KMG-II): from individual species to whole genera.</title>
        <authorList>
            <person name="Goeker M."/>
        </authorList>
    </citation>
    <scope>NUCLEOTIDE SEQUENCE [LARGE SCALE GENOMIC DNA]</scope>
    <source>
        <strain evidence="9 10">DSM 5822</strain>
    </source>
</reference>
<dbReference type="InterPro" id="IPR053925">
    <property type="entry name" value="RecX_HTH_3rd"/>
</dbReference>
<evidence type="ECO:0000259" key="8">
    <source>
        <dbReference type="Pfam" id="PF21982"/>
    </source>
</evidence>
<dbReference type="InterPro" id="IPR053924">
    <property type="entry name" value="RecX_HTH_2nd"/>
</dbReference>
<keyword evidence="10" id="KW-1185">Reference proteome</keyword>
<comment type="function">
    <text evidence="5">Modulates RecA activity.</text>
</comment>
<dbReference type="Proteomes" id="UP000244223">
    <property type="component" value="Unassembled WGS sequence"/>
</dbReference>
<evidence type="ECO:0000256" key="3">
    <source>
        <dbReference type="ARBA" id="ARBA00018111"/>
    </source>
</evidence>
<dbReference type="Pfam" id="PF02631">
    <property type="entry name" value="RecX_HTH2"/>
    <property type="match status" value="1"/>
</dbReference>
<evidence type="ECO:0000256" key="5">
    <source>
        <dbReference type="HAMAP-Rule" id="MF_01114"/>
    </source>
</evidence>
<dbReference type="InterPro" id="IPR036388">
    <property type="entry name" value="WH-like_DNA-bd_sf"/>
</dbReference>
<evidence type="ECO:0000259" key="6">
    <source>
        <dbReference type="Pfam" id="PF02631"/>
    </source>
</evidence>
<keyword evidence="4 5" id="KW-0963">Cytoplasm</keyword>
<dbReference type="Pfam" id="PF21981">
    <property type="entry name" value="RecX_HTH3"/>
    <property type="match status" value="1"/>
</dbReference>
<dbReference type="HAMAP" id="MF_01114">
    <property type="entry name" value="RecX"/>
    <property type="match status" value="1"/>
</dbReference>
<dbReference type="Pfam" id="PF21982">
    <property type="entry name" value="RecX_HTH1"/>
    <property type="match status" value="1"/>
</dbReference>
<dbReference type="PANTHER" id="PTHR33602:SF1">
    <property type="entry name" value="REGULATORY PROTEIN RECX FAMILY PROTEIN"/>
    <property type="match status" value="1"/>
</dbReference>
<dbReference type="PANTHER" id="PTHR33602">
    <property type="entry name" value="REGULATORY PROTEIN RECX FAMILY PROTEIN"/>
    <property type="match status" value="1"/>
</dbReference>
<evidence type="ECO:0000313" key="10">
    <source>
        <dbReference type="Proteomes" id="UP000244223"/>
    </source>
</evidence>
<dbReference type="GO" id="GO:0005737">
    <property type="term" value="C:cytoplasm"/>
    <property type="evidence" value="ECO:0007669"/>
    <property type="project" value="UniProtKB-SubCell"/>
</dbReference>
<comment type="similarity">
    <text evidence="2 5">Belongs to the RecX family.</text>
</comment>
<comment type="caution">
    <text evidence="9">The sequence shown here is derived from an EMBL/GenBank/DDBJ whole genome shotgun (WGS) entry which is preliminary data.</text>
</comment>
<dbReference type="OrthoDB" id="5421057at2"/>
<proteinExistence type="inferred from homology"/>
<comment type="subcellular location">
    <subcellularLocation>
        <location evidence="1 5">Cytoplasm</location>
    </subcellularLocation>
</comment>
<feature type="domain" description="RecX third three-helical" evidence="7">
    <location>
        <begin position="102"/>
        <end position="147"/>
    </location>
</feature>
<dbReference type="GO" id="GO:0006282">
    <property type="term" value="P:regulation of DNA repair"/>
    <property type="evidence" value="ECO:0007669"/>
    <property type="project" value="UniProtKB-UniRule"/>
</dbReference>
<evidence type="ECO:0000256" key="1">
    <source>
        <dbReference type="ARBA" id="ARBA00004496"/>
    </source>
</evidence>